<dbReference type="Proteomes" id="UP001159371">
    <property type="component" value="Unassembled WGS sequence"/>
</dbReference>
<evidence type="ECO:0000313" key="1">
    <source>
        <dbReference type="EMBL" id="MDH6058379.1"/>
    </source>
</evidence>
<sequence length="138" mass="15817">MKKPVFLFLLACLGCRSSTESKRLDFGKFILTVPETWRSFSAQGYDSMVGGVTDGRDTLRYDYGWYSYDFRNETTATHRRHGLKIGTRDALLVQPLQPNRGLLGLFVRVDDRNRLTLYGRDLRDEETALAICRSVAFP</sequence>
<protein>
    <recommendedName>
        <fullName evidence="3">Lipoprotein</fullName>
    </recommendedName>
</protein>
<accession>A0ABT6K7J3</accession>
<proteinExistence type="predicted"/>
<gene>
    <name evidence="1" type="ORF">NWP19_16745</name>
</gene>
<comment type="caution">
    <text evidence="1">The sequence shown here is derived from an EMBL/GenBank/DDBJ whole genome shotgun (WGS) entry which is preliminary data.</text>
</comment>
<dbReference type="EMBL" id="JANQDO010000097">
    <property type="protein sequence ID" value="MDH6058379.1"/>
    <property type="molecule type" value="Genomic_DNA"/>
</dbReference>
<dbReference type="RefSeq" id="WP_280657529.1">
    <property type="nucleotide sequence ID" value="NZ_JANQDO010000097.1"/>
</dbReference>
<organism evidence="1 2">
    <name type="scientific">Umezakia ovalisporum FSS-43</name>
    <dbReference type="NCBI Taxonomy" id="2740520"/>
    <lineage>
        <taxon>Bacteria</taxon>
        <taxon>Bacillati</taxon>
        <taxon>Cyanobacteriota</taxon>
        <taxon>Cyanophyceae</taxon>
        <taxon>Nostocales</taxon>
        <taxon>Nodulariaceae</taxon>
        <taxon>Umezakia</taxon>
    </lineage>
</organism>
<evidence type="ECO:0008006" key="3">
    <source>
        <dbReference type="Google" id="ProtNLM"/>
    </source>
</evidence>
<evidence type="ECO:0000313" key="2">
    <source>
        <dbReference type="Proteomes" id="UP001159371"/>
    </source>
</evidence>
<reference evidence="1 2" key="1">
    <citation type="journal article" date="2023" name="J. Phycol.">
        <title>Chrysosporum ovalisporum is synonymous with the true-branching cyanobacterium Umezakia natans (Nostocales/Aphanizomenonaceae).</title>
        <authorList>
            <person name="McGregor G.B."/>
            <person name="Sendall B.C."/>
            <person name="Niiyama Y."/>
            <person name="Tuji A."/>
            <person name="Willis A."/>
        </authorList>
    </citation>
    <scope>NUCLEOTIDE SEQUENCE [LARGE SCALE GENOMIC DNA]</scope>
    <source>
        <strain evidence="1 2">FSS-43</strain>
    </source>
</reference>
<name>A0ABT6K7J3_9CYAN</name>
<keyword evidence="2" id="KW-1185">Reference proteome</keyword>